<gene>
    <name evidence="3" type="ORF">CFBP5477_018585</name>
</gene>
<accession>A0AAF0HEW0</accession>
<protein>
    <submittedName>
        <fullName evidence="3">Uncharacterized protein</fullName>
    </submittedName>
</protein>
<feature type="region of interest" description="Disordered" evidence="2">
    <location>
        <begin position="55"/>
        <end position="88"/>
    </location>
</feature>
<dbReference type="EMBL" id="CP124734">
    <property type="protein sequence ID" value="WHA43254.1"/>
    <property type="molecule type" value="Genomic_DNA"/>
</dbReference>
<evidence type="ECO:0000256" key="2">
    <source>
        <dbReference type="SAM" id="MobiDB-lite"/>
    </source>
</evidence>
<sequence length="165" mass="18867">MSNAQGTLEDVLHNIDLDIQRLRNERDRIEAERQRVEHEIQRAEESKRYILSAAKGNVPPRSGGVSLAKSPRPINEQAKPGRDQKRVTQRQHVIDLATAILKERDNKPIRRDELWTEMQARGLQLRNSYPEHYIASKVLGGAKDIFGNNGGYFLLNHPRSVEPDT</sequence>
<keyword evidence="1" id="KW-0175">Coiled coil</keyword>
<evidence type="ECO:0000313" key="3">
    <source>
        <dbReference type="EMBL" id="WHA43254.1"/>
    </source>
</evidence>
<dbReference type="Proteomes" id="UP000298664">
    <property type="component" value="Chromosome Linear"/>
</dbReference>
<organism evidence="3 4">
    <name type="scientific">Agrobacterium larrymoorei</name>
    <dbReference type="NCBI Taxonomy" id="160699"/>
    <lineage>
        <taxon>Bacteria</taxon>
        <taxon>Pseudomonadati</taxon>
        <taxon>Pseudomonadota</taxon>
        <taxon>Alphaproteobacteria</taxon>
        <taxon>Hyphomicrobiales</taxon>
        <taxon>Rhizobiaceae</taxon>
        <taxon>Rhizobium/Agrobacterium group</taxon>
        <taxon>Agrobacterium</taxon>
    </lineage>
</organism>
<dbReference type="AlphaFoldDB" id="A0AAF0HEW0"/>
<dbReference type="RefSeq" id="WP_137395199.1">
    <property type="nucleotide sequence ID" value="NZ_CP124734.1"/>
</dbReference>
<proteinExistence type="predicted"/>
<name>A0AAF0HEW0_9HYPH</name>
<evidence type="ECO:0000256" key="1">
    <source>
        <dbReference type="SAM" id="Coils"/>
    </source>
</evidence>
<reference evidence="3" key="1">
    <citation type="submission" date="2023-05" db="EMBL/GenBank/DDBJ databases">
        <title>Complete genome sequence of Agrobacterium larrymoorei CFBP5477.</title>
        <authorList>
            <person name="Yen H.-C."/>
            <person name="Chou L."/>
            <person name="Lin Y.-C."/>
            <person name="Lai E.-M."/>
            <person name="Kuo C.-H."/>
        </authorList>
    </citation>
    <scope>NUCLEOTIDE SEQUENCE</scope>
    <source>
        <strain evidence="3">CFBP5477</strain>
    </source>
</reference>
<evidence type="ECO:0000313" key="4">
    <source>
        <dbReference type="Proteomes" id="UP000298664"/>
    </source>
</evidence>
<feature type="coiled-coil region" evidence="1">
    <location>
        <begin position="12"/>
        <end position="46"/>
    </location>
</feature>